<dbReference type="EMBL" id="CAKOAT010171821">
    <property type="protein sequence ID" value="CAH8351754.1"/>
    <property type="molecule type" value="Genomic_DNA"/>
</dbReference>
<gene>
    <name evidence="2" type="ORF">ERUC_LOCUS18340</name>
</gene>
<sequence length="186" mass="20363">MVELDGGEGAFKRPGAVPFNWEIRPGIPKVRTKPHDGTSTLLQPPKKLSSLQLTKLPSSSPADSSFAPPPSLGPSPTIYCRCSSARAATSLISSATALCRLSLFKSLFRFKKNKTRGNVANTGLDSRKTLKSDIFYGSETTTFSPSKSSLLSSSFRMNMKRNESDLSSSEKKIILMMERERVNGLW</sequence>
<dbReference type="PANTHER" id="PTHR35466:SF3">
    <property type="entry name" value="GENOME ASSEMBLY, CHROMOSOME: A06"/>
    <property type="match status" value="1"/>
</dbReference>
<evidence type="ECO:0000256" key="1">
    <source>
        <dbReference type="SAM" id="MobiDB-lite"/>
    </source>
</evidence>
<comment type="caution">
    <text evidence="2">The sequence shown here is derived from an EMBL/GenBank/DDBJ whole genome shotgun (WGS) entry which is preliminary data.</text>
</comment>
<protein>
    <submittedName>
        <fullName evidence="2">Uncharacterized protein</fullName>
    </submittedName>
</protein>
<keyword evidence="3" id="KW-1185">Reference proteome</keyword>
<organism evidence="2 3">
    <name type="scientific">Eruca vesicaria subsp. sativa</name>
    <name type="common">Garden rocket</name>
    <name type="synonym">Eruca sativa</name>
    <dbReference type="NCBI Taxonomy" id="29727"/>
    <lineage>
        <taxon>Eukaryota</taxon>
        <taxon>Viridiplantae</taxon>
        <taxon>Streptophyta</taxon>
        <taxon>Embryophyta</taxon>
        <taxon>Tracheophyta</taxon>
        <taxon>Spermatophyta</taxon>
        <taxon>Magnoliopsida</taxon>
        <taxon>eudicotyledons</taxon>
        <taxon>Gunneridae</taxon>
        <taxon>Pentapetalae</taxon>
        <taxon>rosids</taxon>
        <taxon>malvids</taxon>
        <taxon>Brassicales</taxon>
        <taxon>Brassicaceae</taxon>
        <taxon>Brassiceae</taxon>
        <taxon>Eruca</taxon>
    </lineage>
</organism>
<proteinExistence type="predicted"/>
<dbReference type="InterPro" id="IPR007789">
    <property type="entry name" value="DUF688"/>
</dbReference>
<accession>A0ABC8K390</accession>
<evidence type="ECO:0000313" key="3">
    <source>
        <dbReference type="Proteomes" id="UP001642260"/>
    </source>
</evidence>
<reference evidence="2 3" key="1">
    <citation type="submission" date="2022-03" db="EMBL/GenBank/DDBJ databases">
        <authorList>
            <person name="Macdonald S."/>
            <person name="Ahmed S."/>
            <person name="Newling K."/>
        </authorList>
    </citation>
    <scope>NUCLEOTIDE SEQUENCE [LARGE SCALE GENOMIC DNA]</scope>
</reference>
<dbReference type="PANTHER" id="PTHR35466">
    <property type="entry name" value="SERINE/ARGININE REPETITIVE MATRIX PROTEIN 1"/>
    <property type="match status" value="1"/>
</dbReference>
<evidence type="ECO:0000313" key="2">
    <source>
        <dbReference type="EMBL" id="CAH8351754.1"/>
    </source>
</evidence>
<dbReference type="Proteomes" id="UP001642260">
    <property type="component" value="Unassembled WGS sequence"/>
</dbReference>
<dbReference type="Pfam" id="PF05097">
    <property type="entry name" value="DUF688"/>
    <property type="match status" value="1"/>
</dbReference>
<name>A0ABC8K390_ERUVS</name>
<feature type="region of interest" description="Disordered" evidence="1">
    <location>
        <begin position="27"/>
        <end position="46"/>
    </location>
</feature>
<dbReference type="AlphaFoldDB" id="A0ABC8K390"/>